<reference evidence="2" key="1">
    <citation type="submission" date="2020-05" db="EMBL/GenBank/DDBJ databases">
        <title>Frigoriglobus tundricola gen. nov., sp. nov., a psychrotolerant cellulolytic planctomycete of the family Gemmataceae with two divergent copies of 16S rRNA gene.</title>
        <authorList>
            <person name="Kulichevskaya I.S."/>
            <person name="Ivanova A.A."/>
            <person name="Naumoff D.G."/>
            <person name="Beletsky A.V."/>
            <person name="Rijpstra W.I.C."/>
            <person name="Sinninghe Damste J.S."/>
            <person name="Mardanov A.V."/>
            <person name="Ravin N.V."/>
            <person name="Dedysh S.N."/>
        </authorList>
    </citation>
    <scope>NUCLEOTIDE SEQUENCE [LARGE SCALE GENOMIC DNA]</scope>
    <source>
        <strain evidence="2">PL17</strain>
    </source>
</reference>
<sequence length="151" mass="16362">MPTTDPDIVQYASVPAPAPTTAAELFDPGEHPVKCGQIRVRRPTTAAELLALVELFGPTVEDGALVFDRDPPADLLAALRVLHTGIRAALTGRKWYGCGSTRKTAAPRPLDPSDLIPPGITLLCVEGDQRWDRIHPAARLDLPRLFAPEDR</sequence>
<keyword evidence="2" id="KW-1185">Reference proteome</keyword>
<organism evidence="1 2">
    <name type="scientific">Frigoriglobus tundricola</name>
    <dbReference type="NCBI Taxonomy" id="2774151"/>
    <lineage>
        <taxon>Bacteria</taxon>
        <taxon>Pseudomonadati</taxon>
        <taxon>Planctomycetota</taxon>
        <taxon>Planctomycetia</taxon>
        <taxon>Gemmatales</taxon>
        <taxon>Gemmataceae</taxon>
        <taxon>Frigoriglobus</taxon>
    </lineage>
</organism>
<protein>
    <submittedName>
        <fullName evidence="1">Uncharacterized protein</fullName>
    </submittedName>
</protein>
<gene>
    <name evidence="1" type="ORF">FTUN_7878</name>
</gene>
<dbReference type="Proteomes" id="UP000503447">
    <property type="component" value="Chromosome"/>
</dbReference>
<dbReference type="KEGG" id="ftj:FTUN_7878"/>
<evidence type="ECO:0000313" key="1">
    <source>
        <dbReference type="EMBL" id="QJX00254.1"/>
    </source>
</evidence>
<accession>A0A6M5Z454</accession>
<proteinExistence type="predicted"/>
<dbReference type="EMBL" id="CP053452">
    <property type="protein sequence ID" value="QJX00254.1"/>
    <property type="molecule type" value="Genomic_DNA"/>
</dbReference>
<dbReference type="AlphaFoldDB" id="A0A6M5Z454"/>
<dbReference type="RefSeq" id="WP_171475047.1">
    <property type="nucleotide sequence ID" value="NZ_CP053452.2"/>
</dbReference>
<name>A0A6M5Z454_9BACT</name>
<evidence type="ECO:0000313" key="2">
    <source>
        <dbReference type="Proteomes" id="UP000503447"/>
    </source>
</evidence>